<dbReference type="EMBL" id="SRRZ01000026">
    <property type="protein sequence ID" value="NQE34162.1"/>
    <property type="molecule type" value="Genomic_DNA"/>
</dbReference>
<sequence>MRFLANENFPPSDLTISTDEITQRREGTAGRQA</sequence>
<protein>
    <submittedName>
        <fullName evidence="2">Uncharacterized protein</fullName>
    </submittedName>
</protein>
<evidence type="ECO:0000256" key="1">
    <source>
        <dbReference type="SAM" id="MobiDB-lite"/>
    </source>
</evidence>
<name>A0ABX2CUT0_9CYAN</name>
<feature type="region of interest" description="Disordered" evidence="1">
    <location>
        <begin position="1"/>
        <end position="33"/>
    </location>
</feature>
<evidence type="ECO:0000313" key="2">
    <source>
        <dbReference type="EMBL" id="NQE34162.1"/>
    </source>
</evidence>
<organism evidence="2 3">
    <name type="scientific">Microcoleus asticus IPMA8</name>
    <dbReference type="NCBI Taxonomy" id="2563858"/>
    <lineage>
        <taxon>Bacteria</taxon>
        <taxon>Bacillati</taxon>
        <taxon>Cyanobacteriota</taxon>
        <taxon>Cyanophyceae</taxon>
        <taxon>Oscillatoriophycideae</taxon>
        <taxon>Oscillatoriales</taxon>
        <taxon>Microcoleaceae</taxon>
        <taxon>Microcoleus</taxon>
        <taxon>Microcoleus asticus</taxon>
    </lineage>
</organism>
<feature type="compositionally biased region" description="Basic and acidic residues" evidence="1">
    <location>
        <begin position="21"/>
        <end position="33"/>
    </location>
</feature>
<gene>
    <name evidence="2" type="ORF">E5S67_01885</name>
</gene>
<proteinExistence type="predicted"/>
<reference evidence="2 3" key="1">
    <citation type="journal article" date="2020" name="Sci. Rep.">
        <title>A novel cyanobacterial geosmin producer, revising GeoA distribution and dispersion patterns in Bacteria.</title>
        <authorList>
            <person name="Churro C."/>
            <person name="Semedo-Aguiar A.P."/>
            <person name="Silva A.D."/>
            <person name="Pereira-Leal J.B."/>
            <person name="Leite R.B."/>
        </authorList>
    </citation>
    <scope>NUCLEOTIDE SEQUENCE [LARGE SCALE GENOMIC DNA]</scope>
    <source>
        <strain evidence="2 3">IPMA8</strain>
    </source>
</reference>
<evidence type="ECO:0000313" key="3">
    <source>
        <dbReference type="Proteomes" id="UP000702425"/>
    </source>
</evidence>
<dbReference type="Proteomes" id="UP000702425">
    <property type="component" value="Unassembled WGS sequence"/>
</dbReference>
<comment type="caution">
    <text evidence="2">The sequence shown here is derived from an EMBL/GenBank/DDBJ whole genome shotgun (WGS) entry which is preliminary data.</text>
</comment>
<keyword evidence="3" id="KW-1185">Reference proteome</keyword>
<accession>A0ABX2CUT0</accession>